<dbReference type="PROSITE" id="PS00018">
    <property type="entry name" value="EF_HAND_1"/>
    <property type="match status" value="2"/>
</dbReference>
<dbReference type="InterPro" id="IPR011992">
    <property type="entry name" value="EF-hand-dom_pair"/>
</dbReference>
<evidence type="ECO:0000256" key="1">
    <source>
        <dbReference type="ARBA" id="ARBA00022737"/>
    </source>
</evidence>
<dbReference type="GO" id="GO:0005509">
    <property type="term" value="F:calcium ion binding"/>
    <property type="evidence" value="ECO:0007669"/>
    <property type="project" value="InterPro"/>
</dbReference>
<evidence type="ECO:0000256" key="2">
    <source>
        <dbReference type="ARBA" id="ARBA00022837"/>
    </source>
</evidence>
<organism evidence="6 7">
    <name type="scientific">Acanthosepion pharaonis</name>
    <name type="common">Pharaoh cuttlefish</name>
    <name type="synonym">Sepia pharaonis</name>
    <dbReference type="NCBI Taxonomy" id="158019"/>
    <lineage>
        <taxon>Eukaryota</taxon>
        <taxon>Metazoa</taxon>
        <taxon>Spiralia</taxon>
        <taxon>Lophotrochozoa</taxon>
        <taxon>Mollusca</taxon>
        <taxon>Cephalopoda</taxon>
        <taxon>Coleoidea</taxon>
        <taxon>Decapodiformes</taxon>
        <taxon>Sepiida</taxon>
        <taxon>Sepiina</taxon>
        <taxon>Sepiidae</taxon>
        <taxon>Acanthosepion</taxon>
    </lineage>
</organism>
<dbReference type="SUPFAM" id="SSF47473">
    <property type="entry name" value="EF-hand"/>
    <property type="match status" value="1"/>
</dbReference>
<dbReference type="FunFam" id="1.10.238.10:FF:000001">
    <property type="entry name" value="Calmodulin 1"/>
    <property type="match status" value="1"/>
</dbReference>
<accession>A0A812CAH7</accession>
<dbReference type="Proteomes" id="UP000597762">
    <property type="component" value="Unassembled WGS sequence"/>
</dbReference>
<keyword evidence="2" id="KW-0106">Calcium</keyword>
<dbReference type="EMBL" id="CAHIKZ030001447">
    <property type="protein sequence ID" value="CAE1264462.1"/>
    <property type="molecule type" value="Genomic_DNA"/>
</dbReference>
<keyword evidence="1" id="KW-0677">Repeat</keyword>
<dbReference type="PANTHER" id="PTHR23048">
    <property type="entry name" value="MYOSIN LIGHT CHAIN 1, 3"/>
    <property type="match status" value="1"/>
</dbReference>
<feature type="domain" description="EF-hand" evidence="5">
    <location>
        <begin position="96"/>
        <end position="131"/>
    </location>
</feature>
<feature type="domain" description="EF-hand" evidence="5">
    <location>
        <begin position="173"/>
        <end position="208"/>
    </location>
</feature>
<dbReference type="PANTHER" id="PTHR23048:SF0">
    <property type="entry name" value="CALMODULIN LIKE 3"/>
    <property type="match status" value="1"/>
</dbReference>
<keyword evidence="3" id="KW-0514">Muscle protein</keyword>
<name>A0A812CAH7_ACAPH</name>
<dbReference type="GO" id="GO:0016460">
    <property type="term" value="C:myosin II complex"/>
    <property type="evidence" value="ECO:0007669"/>
    <property type="project" value="TreeGrafter"/>
</dbReference>
<gene>
    <name evidence="6" type="ORF">SPHA_34265</name>
</gene>
<dbReference type="Pfam" id="PF13499">
    <property type="entry name" value="EF-hand_7"/>
    <property type="match status" value="2"/>
</dbReference>
<dbReference type="Gene3D" id="1.10.238.10">
    <property type="entry name" value="EF-hand"/>
    <property type="match status" value="2"/>
</dbReference>
<evidence type="ECO:0000259" key="5">
    <source>
        <dbReference type="PROSITE" id="PS50222"/>
    </source>
</evidence>
<feature type="signal peptide" evidence="4">
    <location>
        <begin position="1"/>
        <end position="20"/>
    </location>
</feature>
<evidence type="ECO:0000313" key="6">
    <source>
        <dbReference type="EMBL" id="CAE1264462.1"/>
    </source>
</evidence>
<evidence type="ECO:0000256" key="4">
    <source>
        <dbReference type="SAM" id="SignalP"/>
    </source>
</evidence>
<feature type="domain" description="EF-hand" evidence="5">
    <location>
        <begin position="209"/>
        <end position="244"/>
    </location>
</feature>
<dbReference type="InterPro" id="IPR050230">
    <property type="entry name" value="CALM/Myosin/TropC-like"/>
</dbReference>
<comment type="caution">
    <text evidence="6">The sequence shown here is derived from an EMBL/GenBank/DDBJ whole genome shotgun (WGS) entry which is preliminary data.</text>
</comment>
<evidence type="ECO:0000256" key="3">
    <source>
        <dbReference type="ARBA" id="ARBA00023179"/>
    </source>
</evidence>
<dbReference type="CDD" id="cd00051">
    <property type="entry name" value="EFh"/>
    <property type="match status" value="1"/>
</dbReference>
<keyword evidence="4" id="KW-0732">Signal</keyword>
<dbReference type="OrthoDB" id="26525at2759"/>
<evidence type="ECO:0000313" key="7">
    <source>
        <dbReference type="Proteomes" id="UP000597762"/>
    </source>
</evidence>
<feature type="chain" id="PRO_5032543813" evidence="4">
    <location>
        <begin position="21"/>
        <end position="312"/>
    </location>
</feature>
<dbReference type="SMART" id="SM00054">
    <property type="entry name" value="EFh"/>
    <property type="match status" value="4"/>
</dbReference>
<feature type="domain" description="EF-hand" evidence="5">
    <location>
        <begin position="132"/>
        <end position="167"/>
    </location>
</feature>
<dbReference type="InterPro" id="IPR018247">
    <property type="entry name" value="EF_Hand_1_Ca_BS"/>
</dbReference>
<dbReference type="AlphaFoldDB" id="A0A812CAH7"/>
<dbReference type="PROSITE" id="PS50222">
    <property type="entry name" value="EF_HAND_2"/>
    <property type="match status" value="4"/>
</dbReference>
<dbReference type="InterPro" id="IPR002048">
    <property type="entry name" value="EF_hand_dom"/>
</dbReference>
<keyword evidence="7" id="KW-1185">Reference proteome</keyword>
<proteinExistence type="predicted"/>
<protein>
    <submittedName>
        <fullName evidence="6">CALM</fullName>
    </submittedName>
</protein>
<reference evidence="6" key="1">
    <citation type="submission" date="2021-01" db="EMBL/GenBank/DDBJ databases">
        <authorList>
            <person name="Li R."/>
            <person name="Bekaert M."/>
        </authorList>
    </citation>
    <scope>NUCLEOTIDE SEQUENCE</scope>
    <source>
        <strain evidence="6">Farmed</strain>
    </source>
</reference>
<sequence length="312" mass="36010">MGSILDHVFLFLQCLTSCCSGILRHVHLCLDRIAALKESRSGRQSEPGIPQVKVEYVFHSPASSKNAQKRVQRPTLAQRCATNVTFNKVNHRHPEKELKELREAFRFLDINGDGTVSVYELRTIIHSLGHFPSTDELRQVLKDHNITGDEFLTFEDFVDTMATFGGFSEKSEHEKEELRLAFKYFDRRGQGYISANDLRNVLECLGEDITEEEVDEMIAEVDINGDGRIDFEEFIACLKVHDDRRCSVLLDLSTDEHRRHGPYRTMEPKFRVPVDRGAWDKQNPFTQDVEQEKWTYNLYRGLTGRVPVTTPF</sequence>